<reference evidence="8" key="1">
    <citation type="submission" date="2013-05" db="EMBL/GenBank/DDBJ databases">
        <authorList>
            <person name="Yim A.K.Y."/>
            <person name="Chan T.F."/>
            <person name="Ji K.M."/>
            <person name="Liu X.Y."/>
            <person name="Zhou J.W."/>
            <person name="Li R.Q."/>
            <person name="Yang K.Y."/>
            <person name="Li J."/>
            <person name="Li M."/>
            <person name="Law P.T.W."/>
            <person name="Wu Y.L."/>
            <person name="Cai Z.L."/>
            <person name="Qin H."/>
            <person name="Bao Y."/>
            <person name="Leung R.K.K."/>
            <person name="Ng P.K.S."/>
            <person name="Zou J."/>
            <person name="Zhong X.J."/>
            <person name="Ran P.X."/>
            <person name="Zhong N.S."/>
            <person name="Liu Z.G."/>
            <person name="Tsui S.K.W."/>
        </authorList>
    </citation>
    <scope>NUCLEOTIDE SEQUENCE</scope>
    <source>
        <strain evidence="8">Derf</strain>
        <tissue evidence="8">Whole organism</tissue>
    </source>
</reference>
<sequence>MNDFDDPSSNSGSSSKFFVTLSRKYQALLDYSTPHVAYRWVFTAILLLIFMCRVIIYQGFYIVTYALGIYYLNMLIAFLTPKIDPAIYDFEDEGPSLPTSANEEFRPFIRRLPEFKFWYSSTIATLISLICTFFEFCNIPVFWPILLLYFIILFCITMKRQIRHMIKYRYLPWTRGKTRYTGKEDTGKVYINSNSSSTAPLINAAIPPAVFQPISNNNNNSSNSNIKIIPTD</sequence>
<evidence type="ECO:0000256" key="4">
    <source>
        <dbReference type="ARBA" id="ARBA00022989"/>
    </source>
</evidence>
<dbReference type="Pfam" id="PF03248">
    <property type="entry name" value="Rer1"/>
    <property type="match status" value="1"/>
</dbReference>
<dbReference type="OrthoDB" id="448250at2759"/>
<dbReference type="EMBL" id="ASGP02000001">
    <property type="protein sequence ID" value="KAH9529879.1"/>
    <property type="molecule type" value="Genomic_DNA"/>
</dbReference>
<dbReference type="InterPro" id="IPR004932">
    <property type="entry name" value="Rer1"/>
</dbReference>
<name>A0A922IEB0_DERFA</name>
<accession>A0A922IEB0</accession>
<keyword evidence="3 6" id="KW-0812">Transmembrane</keyword>
<feature type="transmembrane region" description="Helical" evidence="6">
    <location>
        <begin position="141"/>
        <end position="158"/>
    </location>
</feature>
<dbReference type="PANTHER" id="PTHR10743:SF0">
    <property type="entry name" value="PROTEIN RER1"/>
    <property type="match status" value="1"/>
</dbReference>
<evidence type="ECO:0000256" key="5">
    <source>
        <dbReference type="ARBA" id="ARBA00023136"/>
    </source>
</evidence>
<dbReference type="PANTHER" id="PTHR10743">
    <property type="entry name" value="PROTEIN RER1"/>
    <property type="match status" value="1"/>
</dbReference>
<reference evidence="8" key="4">
    <citation type="journal article" date="2022" name="Res Sq">
        <title>Comparative Genomics Reveals Insights into the Divergent Evolution of Astigmatic Mites and Household Pest Adaptations.</title>
        <authorList>
            <person name="Xiong Q."/>
            <person name="Wan A.T.-Y."/>
            <person name="Liu X.-Y."/>
            <person name="Fung C.S.-H."/>
            <person name="Xiao X."/>
            <person name="Malainual N."/>
            <person name="Hou J."/>
            <person name="Wang L."/>
            <person name="Wang M."/>
            <person name="Yang K."/>
            <person name="Cui Y."/>
            <person name="Leung E."/>
            <person name="Nong W."/>
            <person name="Shin S.-K."/>
            <person name="Au S."/>
            <person name="Jeong K.Y."/>
            <person name="Chew F.T."/>
            <person name="Hui J."/>
            <person name="Leung T.F."/>
            <person name="Tungtrongchitr A."/>
            <person name="Zhong N."/>
            <person name="Liu Z."/>
            <person name="Tsui S."/>
        </authorList>
    </citation>
    <scope>NUCLEOTIDE SEQUENCE</scope>
    <source>
        <strain evidence="8">Derf</strain>
        <tissue evidence="8">Whole organism</tissue>
    </source>
</reference>
<dbReference type="GO" id="GO:0005783">
    <property type="term" value="C:endoplasmic reticulum"/>
    <property type="evidence" value="ECO:0007669"/>
    <property type="project" value="GOC"/>
</dbReference>
<feature type="transmembrane region" description="Helical" evidence="6">
    <location>
        <begin position="62"/>
        <end position="80"/>
    </location>
</feature>
<keyword evidence="5 6" id="KW-0472">Membrane</keyword>
<dbReference type="AlphaFoldDB" id="A0A922IEB0"/>
<reference evidence="7" key="2">
    <citation type="submission" date="2020-06" db="EMBL/GenBank/DDBJ databases">
        <authorList>
            <person name="Ji K."/>
            <person name="Li J."/>
        </authorList>
    </citation>
    <scope>NUCLEOTIDE SEQUENCE</scope>
    <source>
        <strain evidence="7">JKM2019</strain>
        <tissue evidence="7">Whole body</tissue>
    </source>
</reference>
<comment type="subcellular location">
    <subcellularLocation>
        <location evidence="1">Membrane</location>
        <topology evidence="1">Multi-pass membrane protein</topology>
    </subcellularLocation>
</comment>
<dbReference type="GO" id="GO:0006890">
    <property type="term" value="P:retrograde vesicle-mediated transport, Golgi to endoplasmic reticulum"/>
    <property type="evidence" value="ECO:0007669"/>
    <property type="project" value="TreeGrafter"/>
</dbReference>
<gene>
    <name evidence="8" type="primary">RER1_1</name>
    <name evidence="8" type="ORF">DERF_003737</name>
    <name evidence="7" type="ORF">HUG17_5620</name>
</gene>
<dbReference type="GO" id="GO:0000139">
    <property type="term" value="C:Golgi membrane"/>
    <property type="evidence" value="ECO:0007669"/>
    <property type="project" value="TreeGrafter"/>
</dbReference>
<evidence type="ECO:0000256" key="6">
    <source>
        <dbReference type="SAM" id="Phobius"/>
    </source>
</evidence>
<evidence type="ECO:0000256" key="3">
    <source>
        <dbReference type="ARBA" id="ARBA00022692"/>
    </source>
</evidence>
<keyword evidence="4 6" id="KW-1133">Transmembrane helix</keyword>
<dbReference type="GO" id="GO:0006621">
    <property type="term" value="P:protein retention in ER lumen"/>
    <property type="evidence" value="ECO:0007669"/>
    <property type="project" value="TreeGrafter"/>
</dbReference>
<comment type="caution">
    <text evidence="8">The sequence shown here is derived from an EMBL/GenBank/DDBJ whole genome shotgun (WGS) entry which is preliminary data.</text>
</comment>
<dbReference type="Proteomes" id="UP000828236">
    <property type="component" value="Unassembled WGS sequence"/>
</dbReference>
<evidence type="ECO:0000313" key="7">
    <source>
        <dbReference type="EMBL" id="KAH7642575.1"/>
    </source>
</evidence>
<evidence type="ECO:0000313" key="8">
    <source>
        <dbReference type="EMBL" id="KAH9529879.1"/>
    </source>
</evidence>
<dbReference type="Proteomes" id="UP000790347">
    <property type="component" value="Unassembled WGS sequence"/>
</dbReference>
<evidence type="ECO:0000256" key="2">
    <source>
        <dbReference type="ARBA" id="ARBA00006070"/>
    </source>
</evidence>
<comment type="similarity">
    <text evidence="2">Belongs to the RER1 family.</text>
</comment>
<proteinExistence type="inferred from homology"/>
<feature type="transmembrane region" description="Helical" evidence="6">
    <location>
        <begin position="36"/>
        <end position="56"/>
    </location>
</feature>
<organism evidence="8 9">
    <name type="scientific">Dermatophagoides farinae</name>
    <name type="common">American house dust mite</name>
    <dbReference type="NCBI Taxonomy" id="6954"/>
    <lineage>
        <taxon>Eukaryota</taxon>
        <taxon>Metazoa</taxon>
        <taxon>Ecdysozoa</taxon>
        <taxon>Arthropoda</taxon>
        <taxon>Chelicerata</taxon>
        <taxon>Arachnida</taxon>
        <taxon>Acari</taxon>
        <taxon>Acariformes</taxon>
        <taxon>Sarcoptiformes</taxon>
        <taxon>Astigmata</taxon>
        <taxon>Psoroptidia</taxon>
        <taxon>Analgoidea</taxon>
        <taxon>Pyroglyphidae</taxon>
        <taxon>Dermatophagoidinae</taxon>
        <taxon>Dermatophagoides</taxon>
    </lineage>
</organism>
<reference evidence="7" key="3">
    <citation type="journal article" date="2021" name="World Allergy Organ. J.">
        <title>Chromosome-level assembly of Dermatophagoides farinae genome and transcriptome reveals two novel allergens Der f 37 and Der f 39.</title>
        <authorList>
            <person name="Chen J."/>
            <person name="Cai Z."/>
            <person name="Fan D."/>
            <person name="Hu J."/>
            <person name="Hou Y."/>
            <person name="He Y."/>
            <person name="Zhang Z."/>
            <person name="Zhao Z."/>
            <person name="Gao P."/>
            <person name="Hu W."/>
            <person name="Sun J."/>
            <person name="Li J."/>
            <person name="Ji K."/>
        </authorList>
    </citation>
    <scope>NUCLEOTIDE SEQUENCE</scope>
    <source>
        <strain evidence="7">JKM2019</strain>
    </source>
</reference>
<protein>
    <submittedName>
        <fullName evidence="7">Protein rer1-like</fullName>
    </submittedName>
    <submittedName>
        <fullName evidence="8">Retention in endoplasmic reticulum protein 1</fullName>
    </submittedName>
</protein>
<keyword evidence="9" id="KW-1185">Reference proteome</keyword>
<evidence type="ECO:0000313" key="9">
    <source>
        <dbReference type="Proteomes" id="UP000790347"/>
    </source>
</evidence>
<dbReference type="EMBL" id="SDOV01000004">
    <property type="protein sequence ID" value="KAH7642575.1"/>
    <property type="molecule type" value="Genomic_DNA"/>
</dbReference>
<evidence type="ECO:0000256" key="1">
    <source>
        <dbReference type="ARBA" id="ARBA00004141"/>
    </source>
</evidence>